<accession>A0A1F7U2T2</accession>
<proteinExistence type="predicted"/>
<dbReference type="Proteomes" id="UP000177088">
    <property type="component" value="Unassembled WGS sequence"/>
</dbReference>
<gene>
    <name evidence="2" type="ORF">A3C96_02630</name>
</gene>
<dbReference type="EMBL" id="MGEA01000091">
    <property type="protein sequence ID" value="OGL72590.1"/>
    <property type="molecule type" value="Genomic_DNA"/>
</dbReference>
<name>A0A1F7U2T2_9BACT</name>
<evidence type="ECO:0000256" key="1">
    <source>
        <dbReference type="SAM" id="MobiDB-lite"/>
    </source>
</evidence>
<protein>
    <submittedName>
        <fullName evidence="2">Uncharacterized protein</fullName>
    </submittedName>
</protein>
<evidence type="ECO:0000313" key="2">
    <source>
        <dbReference type="EMBL" id="OGL72590.1"/>
    </source>
</evidence>
<comment type="caution">
    <text evidence="2">The sequence shown here is derived from an EMBL/GenBank/DDBJ whole genome shotgun (WGS) entry which is preliminary data.</text>
</comment>
<sequence>MSKFIDVLRKLGILRYGSVKGKFTSAKDKSDELTFERVYDAKKDQLHKEDVAQAAKIVREAVRGDAAAPGDGDKKIAQRPDEPPKL</sequence>
<dbReference type="AlphaFoldDB" id="A0A1F7U2T2"/>
<organism evidence="2 3">
    <name type="scientific">Candidatus Uhrbacteria bacterium RIFCSPHIGHO2_02_FULL_60_10</name>
    <dbReference type="NCBI Taxonomy" id="1802392"/>
    <lineage>
        <taxon>Bacteria</taxon>
        <taxon>Candidatus Uhriibacteriota</taxon>
    </lineage>
</organism>
<evidence type="ECO:0000313" key="3">
    <source>
        <dbReference type="Proteomes" id="UP000177088"/>
    </source>
</evidence>
<feature type="region of interest" description="Disordered" evidence="1">
    <location>
        <begin position="62"/>
        <end position="86"/>
    </location>
</feature>
<reference evidence="2 3" key="1">
    <citation type="journal article" date="2016" name="Nat. Commun.">
        <title>Thousands of microbial genomes shed light on interconnected biogeochemical processes in an aquifer system.</title>
        <authorList>
            <person name="Anantharaman K."/>
            <person name="Brown C.T."/>
            <person name="Hug L.A."/>
            <person name="Sharon I."/>
            <person name="Castelle C.J."/>
            <person name="Probst A.J."/>
            <person name="Thomas B.C."/>
            <person name="Singh A."/>
            <person name="Wilkins M.J."/>
            <person name="Karaoz U."/>
            <person name="Brodie E.L."/>
            <person name="Williams K.H."/>
            <person name="Hubbard S.S."/>
            <person name="Banfield J.F."/>
        </authorList>
    </citation>
    <scope>NUCLEOTIDE SEQUENCE [LARGE SCALE GENOMIC DNA]</scope>
</reference>
<feature type="compositionally biased region" description="Basic and acidic residues" evidence="1">
    <location>
        <begin position="71"/>
        <end position="86"/>
    </location>
</feature>